<feature type="repeat" description="PPR" evidence="2">
    <location>
        <begin position="196"/>
        <end position="230"/>
    </location>
</feature>
<evidence type="ECO:0000313" key="5">
    <source>
        <dbReference type="Proteomes" id="UP000236161"/>
    </source>
</evidence>
<reference evidence="4 5" key="1">
    <citation type="journal article" date="2017" name="Nature">
        <title>The Apostasia genome and the evolution of orchids.</title>
        <authorList>
            <person name="Zhang G.Q."/>
            <person name="Liu K.W."/>
            <person name="Li Z."/>
            <person name="Lohaus R."/>
            <person name="Hsiao Y.Y."/>
            <person name="Niu S.C."/>
            <person name="Wang J.Y."/>
            <person name="Lin Y.C."/>
            <person name="Xu Q."/>
            <person name="Chen L.J."/>
            <person name="Yoshida K."/>
            <person name="Fujiwara S."/>
            <person name="Wang Z.W."/>
            <person name="Zhang Y.Q."/>
            <person name="Mitsuda N."/>
            <person name="Wang M."/>
            <person name="Liu G.H."/>
            <person name="Pecoraro L."/>
            <person name="Huang H.X."/>
            <person name="Xiao X.J."/>
            <person name="Lin M."/>
            <person name="Wu X.Y."/>
            <person name="Wu W.L."/>
            <person name="Chen Y.Y."/>
            <person name="Chang S.B."/>
            <person name="Sakamoto S."/>
            <person name="Ohme-Takagi M."/>
            <person name="Yagi M."/>
            <person name="Zeng S.J."/>
            <person name="Shen C.Y."/>
            <person name="Yeh C.M."/>
            <person name="Luo Y.B."/>
            <person name="Tsai W.C."/>
            <person name="Van de Peer Y."/>
            <person name="Liu Z.J."/>
        </authorList>
    </citation>
    <scope>NUCLEOTIDE SEQUENCE [LARGE SCALE GENOMIC DNA]</scope>
    <source>
        <strain evidence="5">cv. Shenzhen</strain>
        <tissue evidence="4">Stem</tissue>
    </source>
</reference>
<keyword evidence="4" id="KW-0378">Hydrolase</keyword>
<dbReference type="OrthoDB" id="185373at2759"/>
<dbReference type="FunFam" id="1.25.40.10:FF:000427">
    <property type="entry name" value="Pentatricopeptide repeat-containing protein chloroplastic"/>
    <property type="match status" value="1"/>
</dbReference>
<evidence type="ECO:0000313" key="4">
    <source>
        <dbReference type="EMBL" id="PKA63250.1"/>
    </source>
</evidence>
<dbReference type="Pfam" id="PF01535">
    <property type="entry name" value="PPR"/>
    <property type="match status" value="1"/>
</dbReference>
<dbReference type="InterPro" id="IPR011990">
    <property type="entry name" value="TPR-like_helical_dom_sf"/>
</dbReference>
<dbReference type="GO" id="GO:0009451">
    <property type="term" value="P:RNA modification"/>
    <property type="evidence" value="ECO:0007669"/>
    <property type="project" value="InterPro"/>
</dbReference>
<dbReference type="PANTHER" id="PTHR47926:SF436">
    <property type="entry name" value="PENTATRICOPEPTIDE REPEAT-CONTAINING PROTEIN ELI1, CHLOROPLASTIC-LIKE ISOFORM X2"/>
    <property type="match status" value="1"/>
</dbReference>
<feature type="repeat" description="PPR" evidence="2">
    <location>
        <begin position="298"/>
        <end position="332"/>
    </location>
</feature>
<dbReference type="Pfam" id="PF14432">
    <property type="entry name" value="DYW_deaminase"/>
    <property type="match status" value="1"/>
</dbReference>
<evidence type="ECO:0000256" key="2">
    <source>
        <dbReference type="PROSITE-ProRule" id="PRU00708"/>
    </source>
</evidence>
<dbReference type="Pfam" id="PF13041">
    <property type="entry name" value="PPR_2"/>
    <property type="match status" value="2"/>
</dbReference>
<dbReference type="FunFam" id="1.25.40.10:FF:001093">
    <property type="entry name" value="Pentatricopeptide repeat-containing protein At2g34400"/>
    <property type="match status" value="1"/>
</dbReference>
<evidence type="ECO:0000256" key="1">
    <source>
        <dbReference type="ARBA" id="ARBA00022737"/>
    </source>
</evidence>
<dbReference type="PANTHER" id="PTHR47926">
    <property type="entry name" value="PENTATRICOPEPTIDE REPEAT-CONTAINING PROTEIN"/>
    <property type="match status" value="1"/>
</dbReference>
<dbReference type="Gene3D" id="1.25.40.10">
    <property type="entry name" value="Tetratricopeptide repeat domain"/>
    <property type="match status" value="3"/>
</dbReference>
<dbReference type="InterPro" id="IPR032867">
    <property type="entry name" value="DYW_dom"/>
</dbReference>
<dbReference type="InterPro" id="IPR002885">
    <property type="entry name" value="PPR_rpt"/>
</dbReference>
<dbReference type="GO" id="GO:0016787">
    <property type="term" value="F:hydrolase activity"/>
    <property type="evidence" value="ECO:0007669"/>
    <property type="project" value="UniProtKB-KW"/>
</dbReference>
<dbReference type="InterPro" id="IPR046960">
    <property type="entry name" value="PPR_At4g14850-like_plant"/>
</dbReference>
<evidence type="ECO:0000259" key="3">
    <source>
        <dbReference type="Pfam" id="PF14432"/>
    </source>
</evidence>
<proteinExistence type="predicted"/>
<gene>
    <name evidence="4" type="primary">PCMP-H33</name>
    <name evidence="4" type="ORF">AXF42_Ash017718</name>
</gene>
<name>A0A2I0B644_9ASPA</name>
<dbReference type="EC" id="3.6.1.-" evidence="4"/>
<keyword evidence="5" id="KW-1185">Reference proteome</keyword>
<accession>A0A2I0B644</accession>
<dbReference type="NCBIfam" id="TIGR00756">
    <property type="entry name" value="PPR"/>
    <property type="match status" value="2"/>
</dbReference>
<dbReference type="GO" id="GO:0008270">
    <property type="term" value="F:zinc ion binding"/>
    <property type="evidence" value="ECO:0007669"/>
    <property type="project" value="InterPro"/>
</dbReference>
<dbReference type="PROSITE" id="PS51375">
    <property type="entry name" value="PPR"/>
    <property type="match status" value="3"/>
</dbReference>
<keyword evidence="1" id="KW-0677">Repeat</keyword>
<dbReference type="Pfam" id="PF20431">
    <property type="entry name" value="E_motif"/>
    <property type="match status" value="1"/>
</dbReference>
<protein>
    <submittedName>
        <fullName evidence="4">Pentatricopeptide repeat-containing protein</fullName>
        <ecNumber evidence="4">3.6.1.-</ecNumber>
    </submittedName>
</protein>
<feature type="domain" description="DYW" evidence="3">
    <location>
        <begin position="523"/>
        <end position="593"/>
    </location>
</feature>
<sequence length="593" mass="63911">MTSLTSPSSSPSSHFNLQNPLFPFTTTADGRFTLPEIKQLHAALIKSGLAHAPSSQNHLAALCSAAAAAADGGSGHDSTAMDYALLLFSNSPKPTPFMRNTIAQSLAASPSPDAALRFYAAAHLAGVRPNHHTFPALLGACSRLLALQAGRQIHAHSLKSGLEQALLVRNALVHLYSTCGPMPDARRLFDEMPDRDIITWNTMIAGYAKHGLSQEAIDLFRALQLTGMPRPDGITTSIVLSACAHAGALELGEWVHAYAEKHEIDGGISVRTALIDMYSRCGAVDRALEIFERTPRRNLISWTAMIAGLAVNGRGREAVELFERMVRSGVRPDGVVFVSVLSACSHAGLVDDGQRLFEEMKGRFGLVAGPEHHGCIVDLLGRAGRLEEAVGVIRSSPEAASGAAELWRTLLGACSARGEVEMAEMAMEEIARLEGRRGHHHWDRVLMANAYARAGKGEAAARVRREMKREKMGKEPGCSVVEVDGRIHSFVVEDGEERRYPAAVKKMMAEVARRVGGEGAAAAGHSERAAVAMGLIGTAAGAAVRVVKNLRVCGDCHEVMKKVSEEYGREIVLRDRRRFHHFKGGVCSCGDYW</sequence>
<dbReference type="GO" id="GO:0003723">
    <property type="term" value="F:RNA binding"/>
    <property type="evidence" value="ECO:0007669"/>
    <property type="project" value="InterPro"/>
</dbReference>
<feature type="repeat" description="PPR" evidence="2">
    <location>
        <begin position="333"/>
        <end position="363"/>
    </location>
</feature>
<dbReference type="InterPro" id="IPR046848">
    <property type="entry name" value="E_motif"/>
</dbReference>
<dbReference type="EMBL" id="KZ451909">
    <property type="protein sequence ID" value="PKA63250.1"/>
    <property type="molecule type" value="Genomic_DNA"/>
</dbReference>
<dbReference type="Proteomes" id="UP000236161">
    <property type="component" value="Unassembled WGS sequence"/>
</dbReference>
<organism evidence="4 5">
    <name type="scientific">Apostasia shenzhenica</name>
    <dbReference type="NCBI Taxonomy" id="1088818"/>
    <lineage>
        <taxon>Eukaryota</taxon>
        <taxon>Viridiplantae</taxon>
        <taxon>Streptophyta</taxon>
        <taxon>Embryophyta</taxon>
        <taxon>Tracheophyta</taxon>
        <taxon>Spermatophyta</taxon>
        <taxon>Magnoliopsida</taxon>
        <taxon>Liliopsida</taxon>
        <taxon>Asparagales</taxon>
        <taxon>Orchidaceae</taxon>
        <taxon>Apostasioideae</taxon>
        <taxon>Apostasia</taxon>
    </lineage>
</organism>
<dbReference type="AlphaFoldDB" id="A0A2I0B644"/>